<dbReference type="AlphaFoldDB" id="A0A0L0CNS8"/>
<proteinExistence type="predicted"/>
<reference evidence="1 2" key="1">
    <citation type="journal article" date="2015" name="Nat. Commun.">
        <title>Lucilia cuprina genome unlocks parasitic fly biology to underpin future interventions.</title>
        <authorList>
            <person name="Anstead C.A."/>
            <person name="Korhonen P.K."/>
            <person name="Young N.D."/>
            <person name="Hall R.S."/>
            <person name="Jex A.R."/>
            <person name="Murali S.C."/>
            <person name="Hughes D.S."/>
            <person name="Lee S.F."/>
            <person name="Perry T."/>
            <person name="Stroehlein A.J."/>
            <person name="Ansell B.R."/>
            <person name="Breugelmans B."/>
            <person name="Hofmann A."/>
            <person name="Qu J."/>
            <person name="Dugan S."/>
            <person name="Lee S.L."/>
            <person name="Chao H."/>
            <person name="Dinh H."/>
            <person name="Han Y."/>
            <person name="Doddapaneni H.V."/>
            <person name="Worley K.C."/>
            <person name="Muzny D.M."/>
            <person name="Ioannidis P."/>
            <person name="Waterhouse R.M."/>
            <person name="Zdobnov E.M."/>
            <person name="James P.J."/>
            <person name="Bagnall N.H."/>
            <person name="Kotze A.C."/>
            <person name="Gibbs R.A."/>
            <person name="Richards S."/>
            <person name="Batterham P."/>
            <person name="Gasser R.B."/>
        </authorList>
    </citation>
    <scope>NUCLEOTIDE SEQUENCE [LARGE SCALE GENOMIC DNA]</scope>
    <source>
        <strain evidence="1 2">LS</strain>
        <tissue evidence="1">Full body</tissue>
    </source>
</reference>
<evidence type="ECO:0000313" key="2">
    <source>
        <dbReference type="Proteomes" id="UP000037069"/>
    </source>
</evidence>
<name>A0A0L0CNS8_LUCCU</name>
<dbReference type="Proteomes" id="UP000037069">
    <property type="component" value="Unassembled WGS sequence"/>
</dbReference>
<sequence length="162" mass="18897">MKDNILGFKYDECLTMRQNEFHCPLHMRNIYQDLLRWYSWMYAQLVVVDIANFYKASLHVTSNTNVPCWSYPSSYLLFNSSQGLHLINSINTIAQENTDFSLCWVNMEFLYTSDMNAFLRILRNMGIADSSKISLDMPTTEASNDSKRCLKVLNEYSSDLLK</sequence>
<dbReference type="EMBL" id="JRES01000122">
    <property type="protein sequence ID" value="KNC34003.1"/>
    <property type="molecule type" value="Genomic_DNA"/>
</dbReference>
<accession>A0A0L0CNS8</accession>
<keyword evidence="2" id="KW-1185">Reference proteome</keyword>
<comment type="caution">
    <text evidence="1">The sequence shown here is derived from an EMBL/GenBank/DDBJ whole genome shotgun (WGS) entry which is preliminary data.</text>
</comment>
<gene>
    <name evidence="1" type="ORF">FF38_10881</name>
</gene>
<organism evidence="1 2">
    <name type="scientific">Lucilia cuprina</name>
    <name type="common">Green bottle fly</name>
    <name type="synonym">Australian sheep blowfly</name>
    <dbReference type="NCBI Taxonomy" id="7375"/>
    <lineage>
        <taxon>Eukaryota</taxon>
        <taxon>Metazoa</taxon>
        <taxon>Ecdysozoa</taxon>
        <taxon>Arthropoda</taxon>
        <taxon>Hexapoda</taxon>
        <taxon>Insecta</taxon>
        <taxon>Pterygota</taxon>
        <taxon>Neoptera</taxon>
        <taxon>Endopterygota</taxon>
        <taxon>Diptera</taxon>
        <taxon>Brachycera</taxon>
        <taxon>Muscomorpha</taxon>
        <taxon>Oestroidea</taxon>
        <taxon>Calliphoridae</taxon>
        <taxon>Luciliinae</taxon>
        <taxon>Lucilia</taxon>
    </lineage>
</organism>
<protein>
    <submittedName>
        <fullName evidence="1">Uncharacterized protein</fullName>
    </submittedName>
</protein>
<evidence type="ECO:0000313" key="1">
    <source>
        <dbReference type="EMBL" id="KNC34003.1"/>
    </source>
</evidence>